<dbReference type="EMBL" id="EQ974368">
    <property type="protein sequence ID" value="EEF30082.1"/>
    <property type="molecule type" value="Genomic_DNA"/>
</dbReference>
<dbReference type="InParanoid" id="B9T229"/>
<organism evidence="1 2">
    <name type="scientific">Ricinus communis</name>
    <name type="common">Castor bean</name>
    <dbReference type="NCBI Taxonomy" id="3988"/>
    <lineage>
        <taxon>Eukaryota</taxon>
        <taxon>Viridiplantae</taxon>
        <taxon>Streptophyta</taxon>
        <taxon>Embryophyta</taxon>
        <taxon>Tracheophyta</taxon>
        <taxon>Spermatophyta</taxon>
        <taxon>Magnoliopsida</taxon>
        <taxon>eudicotyledons</taxon>
        <taxon>Gunneridae</taxon>
        <taxon>Pentapetalae</taxon>
        <taxon>rosids</taxon>
        <taxon>fabids</taxon>
        <taxon>Malpighiales</taxon>
        <taxon>Euphorbiaceae</taxon>
        <taxon>Acalyphoideae</taxon>
        <taxon>Acalypheae</taxon>
        <taxon>Ricinus</taxon>
    </lineage>
</organism>
<evidence type="ECO:0000313" key="1">
    <source>
        <dbReference type="EMBL" id="EEF30082.1"/>
    </source>
</evidence>
<keyword evidence="2" id="KW-1185">Reference proteome</keyword>
<accession>B9T229</accession>
<proteinExistence type="predicted"/>
<dbReference type="Proteomes" id="UP000008311">
    <property type="component" value="Unassembled WGS sequence"/>
</dbReference>
<sequence>MASLHKIHNGILSFKENTPHLFKIILDKTIRDGKLVKPKTEETENDPTLEILDGILPCDRTKRKSPLQFPQPHKIMKIESSSLTYPTARKVEDQVQVDLAGKRGYGVMSSQKDISSQMGLLQGHRDCNELIQIASCSNPPGAIEAANEFTSNHPFFKVVMSSSYIETGNLVRFSSNMHSFKGKRKINSRLYIIRKIARQPMGISSMVLSCI</sequence>
<protein>
    <submittedName>
        <fullName evidence="1">Uncharacterized protein</fullName>
    </submittedName>
</protein>
<gene>
    <name evidence="1" type="ORF">RCOM_0996780</name>
</gene>
<evidence type="ECO:0000313" key="2">
    <source>
        <dbReference type="Proteomes" id="UP000008311"/>
    </source>
</evidence>
<name>B9T229_RICCO</name>
<reference evidence="2" key="1">
    <citation type="journal article" date="2010" name="Nat. Biotechnol.">
        <title>Draft genome sequence of the oilseed species Ricinus communis.</title>
        <authorList>
            <person name="Chan A.P."/>
            <person name="Crabtree J."/>
            <person name="Zhao Q."/>
            <person name="Lorenzi H."/>
            <person name="Orvis J."/>
            <person name="Puiu D."/>
            <person name="Melake-Berhan A."/>
            <person name="Jones K.M."/>
            <person name="Redman J."/>
            <person name="Chen G."/>
            <person name="Cahoon E.B."/>
            <person name="Gedil M."/>
            <person name="Stanke M."/>
            <person name="Haas B.J."/>
            <person name="Wortman J.R."/>
            <person name="Fraser-Liggett C.M."/>
            <person name="Ravel J."/>
            <person name="Rabinowicz P.D."/>
        </authorList>
    </citation>
    <scope>NUCLEOTIDE SEQUENCE [LARGE SCALE GENOMIC DNA]</scope>
    <source>
        <strain evidence="2">cv. Hale</strain>
    </source>
</reference>
<dbReference type="AlphaFoldDB" id="B9T229"/>